<dbReference type="AlphaFoldDB" id="B0DRK2"/>
<sequence>MTVNPASSPNSQTIQSLGCTRLLWFPLSLSSLLVSQKTVTSAIVNHFVKSTRHFLMRTPCYGEEQAHRELMRWVEALDARVSPALILVIYHHFERPPPTLSSTFTQTSVSAGSSSAALSWKSVTQAQGCSRGAPTKGEAEEDEEKRRRRHSSEPSVAASANQVFERERMGGGYHVRVVDLALLATMEMGNSRVVLEFWSSRSQPSADLRFSKDGCSCYSEGRASYHGVSLRPTPAVLFGGRGAATSPHDYADSQTGTPLSTKPAELGGCQHANGVIQMASGLKCSTGCAACWLDNNSNGADTKFTCTGDWGVLCGGLCPSGYNSIHCAKIERCLAVAFRLTSIADRSMEVEHVRPPDS</sequence>
<feature type="region of interest" description="Disordered" evidence="1">
    <location>
        <begin position="125"/>
        <end position="161"/>
    </location>
</feature>
<dbReference type="RefSeq" id="XP_001886596.1">
    <property type="nucleotide sequence ID" value="XM_001886561.1"/>
</dbReference>
<name>B0DRK2_LACBS</name>
<proteinExistence type="predicted"/>
<evidence type="ECO:0000313" key="2">
    <source>
        <dbReference type="EMBL" id="EDR02886.1"/>
    </source>
</evidence>
<dbReference type="Proteomes" id="UP000001194">
    <property type="component" value="Unassembled WGS sequence"/>
</dbReference>
<dbReference type="KEGG" id="lbc:LACBIDRAFT_295378"/>
<accession>B0DRK2</accession>
<evidence type="ECO:0000256" key="1">
    <source>
        <dbReference type="SAM" id="MobiDB-lite"/>
    </source>
</evidence>
<dbReference type="InParanoid" id="B0DRK2"/>
<reference evidence="2 3" key="1">
    <citation type="journal article" date="2008" name="Nature">
        <title>The genome of Laccaria bicolor provides insights into mycorrhizal symbiosis.</title>
        <authorList>
            <person name="Martin F."/>
            <person name="Aerts A."/>
            <person name="Ahren D."/>
            <person name="Brun A."/>
            <person name="Danchin E.G.J."/>
            <person name="Duchaussoy F."/>
            <person name="Gibon J."/>
            <person name="Kohler A."/>
            <person name="Lindquist E."/>
            <person name="Pereda V."/>
            <person name="Salamov A."/>
            <person name="Shapiro H.J."/>
            <person name="Wuyts J."/>
            <person name="Blaudez D."/>
            <person name="Buee M."/>
            <person name="Brokstein P."/>
            <person name="Canbaeck B."/>
            <person name="Cohen D."/>
            <person name="Courty P.E."/>
            <person name="Coutinho P.M."/>
            <person name="Delaruelle C."/>
            <person name="Detter J.C."/>
            <person name="Deveau A."/>
            <person name="DiFazio S."/>
            <person name="Duplessis S."/>
            <person name="Fraissinet-Tachet L."/>
            <person name="Lucic E."/>
            <person name="Frey-Klett P."/>
            <person name="Fourrey C."/>
            <person name="Feussner I."/>
            <person name="Gay G."/>
            <person name="Grimwood J."/>
            <person name="Hoegger P.J."/>
            <person name="Jain P."/>
            <person name="Kilaru S."/>
            <person name="Labbe J."/>
            <person name="Lin Y.C."/>
            <person name="Legue V."/>
            <person name="Le Tacon F."/>
            <person name="Marmeisse R."/>
            <person name="Melayah D."/>
            <person name="Montanini B."/>
            <person name="Muratet M."/>
            <person name="Nehls U."/>
            <person name="Niculita-Hirzel H."/>
            <person name="Oudot-Le Secq M.P."/>
            <person name="Peter M."/>
            <person name="Quesneville H."/>
            <person name="Rajashekar B."/>
            <person name="Reich M."/>
            <person name="Rouhier N."/>
            <person name="Schmutz J."/>
            <person name="Yin T."/>
            <person name="Chalot M."/>
            <person name="Henrissat B."/>
            <person name="Kuees U."/>
            <person name="Lucas S."/>
            <person name="Van de Peer Y."/>
            <person name="Podila G.K."/>
            <person name="Polle A."/>
            <person name="Pukkila P.J."/>
            <person name="Richardson P.M."/>
            <person name="Rouze P."/>
            <person name="Sanders I.R."/>
            <person name="Stajich J.E."/>
            <person name="Tunlid A."/>
            <person name="Tuskan G."/>
            <person name="Grigoriev I.V."/>
        </authorList>
    </citation>
    <scope>NUCLEOTIDE SEQUENCE [LARGE SCALE GENOMIC DNA]</scope>
    <source>
        <strain evidence="3">S238N-H82 / ATCC MYA-4686</strain>
    </source>
</reference>
<organism evidence="3">
    <name type="scientific">Laccaria bicolor (strain S238N-H82 / ATCC MYA-4686)</name>
    <name type="common">Bicoloured deceiver</name>
    <name type="synonym">Laccaria laccata var. bicolor</name>
    <dbReference type="NCBI Taxonomy" id="486041"/>
    <lineage>
        <taxon>Eukaryota</taxon>
        <taxon>Fungi</taxon>
        <taxon>Dikarya</taxon>
        <taxon>Basidiomycota</taxon>
        <taxon>Agaricomycotina</taxon>
        <taxon>Agaricomycetes</taxon>
        <taxon>Agaricomycetidae</taxon>
        <taxon>Agaricales</taxon>
        <taxon>Agaricineae</taxon>
        <taxon>Hydnangiaceae</taxon>
        <taxon>Laccaria</taxon>
    </lineage>
</organism>
<keyword evidence="3" id="KW-1185">Reference proteome</keyword>
<evidence type="ECO:0000313" key="3">
    <source>
        <dbReference type="Proteomes" id="UP000001194"/>
    </source>
</evidence>
<dbReference type="GeneID" id="6082146"/>
<dbReference type="EMBL" id="DS547128">
    <property type="protein sequence ID" value="EDR02886.1"/>
    <property type="molecule type" value="Genomic_DNA"/>
</dbReference>
<gene>
    <name evidence="2" type="ORF">LACBIDRAFT_295378</name>
</gene>
<dbReference type="OrthoDB" id="3036279at2759"/>
<protein>
    <submittedName>
        <fullName evidence="2">Predicted protein</fullName>
    </submittedName>
</protein>
<dbReference type="HOGENOM" id="CLU_774030_0_0_1"/>